<feature type="domain" description="DNA replication licensing factor MCM2-like winged-helix" evidence="1">
    <location>
        <begin position="47"/>
        <end position="90"/>
    </location>
</feature>
<dbReference type="InterPro" id="IPR027417">
    <property type="entry name" value="P-loop_NTPase"/>
</dbReference>
<dbReference type="Proteomes" id="UP000267606">
    <property type="component" value="Unassembled WGS sequence"/>
</dbReference>
<dbReference type="Pfam" id="PF23669">
    <property type="entry name" value="WHD_MCM2"/>
    <property type="match status" value="1"/>
</dbReference>
<accession>A0A183HMU8</accession>
<evidence type="ECO:0000259" key="1">
    <source>
        <dbReference type="Pfam" id="PF23669"/>
    </source>
</evidence>
<dbReference type="AlphaFoldDB" id="A0A183HMU8"/>
<dbReference type="WBParaSite" id="OFLC_0000880901-mRNA-1">
    <property type="protein sequence ID" value="OFLC_0000880901-mRNA-1"/>
    <property type="gene ID" value="OFLC_0000880901"/>
</dbReference>
<reference evidence="2 3" key="2">
    <citation type="submission" date="2018-11" db="EMBL/GenBank/DDBJ databases">
        <authorList>
            <consortium name="Pathogen Informatics"/>
        </authorList>
    </citation>
    <scope>NUCLEOTIDE SEQUENCE [LARGE SCALE GENOMIC DNA]</scope>
</reference>
<name>A0A183HMU8_9BILA</name>
<dbReference type="Gene3D" id="3.40.50.300">
    <property type="entry name" value="P-loop containing nucleotide triphosphate hydrolases"/>
    <property type="match status" value="1"/>
</dbReference>
<proteinExistence type="predicted"/>
<evidence type="ECO:0000313" key="4">
    <source>
        <dbReference type="WBParaSite" id="OFLC_0000880901-mRNA-1"/>
    </source>
</evidence>
<dbReference type="STRING" id="387005.A0A183HMU8"/>
<dbReference type="EMBL" id="UZAJ01010268">
    <property type="protein sequence ID" value="VDO57501.1"/>
    <property type="molecule type" value="Genomic_DNA"/>
</dbReference>
<sequence>MHLRSYVCDEDVDVAVRIILESFISTQKASVMRQMRKNFERYIFVSRDHNELLLYLLKQLVKDQLHYERARHNERTLSAISIPESDFTEKMIDPSPYLLKQKTVHRSFQLARNSATISH</sequence>
<dbReference type="InterPro" id="IPR059098">
    <property type="entry name" value="WHD_MCM2"/>
</dbReference>
<evidence type="ECO:0000313" key="2">
    <source>
        <dbReference type="EMBL" id="VDO57501.1"/>
    </source>
</evidence>
<evidence type="ECO:0000313" key="3">
    <source>
        <dbReference type="Proteomes" id="UP000267606"/>
    </source>
</evidence>
<keyword evidence="3" id="KW-1185">Reference proteome</keyword>
<protein>
    <submittedName>
        <fullName evidence="4">RGS domain-containing protein</fullName>
    </submittedName>
</protein>
<organism evidence="4">
    <name type="scientific">Onchocerca flexuosa</name>
    <dbReference type="NCBI Taxonomy" id="387005"/>
    <lineage>
        <taxon>Eukaryota</taxon>
        <taxon>Metazoa</taxon>
        <taxon>Ecdysozoa</taxon>
        <taxon>Nematoda</taxon>
        <taxon>Chromadorea</taxon>
        <taxon>Rhabditida</taxon>
        <taxon>Spirurina</taxon>
        <taxon>Spiruromorpha</taxon>
        <taxon>Filarioidea</taxon>
        <taxon>Onchocercidae</taxon>
        <taxon>Onchocerca</taxon>
    </lineage>
</organism>
<reference evidence="4" key="1">
    <citation type="submission" date="2016-06" db="UniProtKB">
        <authorList>
            <consortium name="WormBaseParasite"/>
        </authorList>
    </citation>
    <scope>IDENTIFICATION</scope>
</reference>
<gene>
    <name evidence="2" type="ORF">OFLC_LOCUS8808</name>
</gene>